<dbReference type="AlphaFoldDB" id="A0A8B8G6X5"/>
<sequence>MKYNEDNKLKNKKKICHNVLLPIHQVTQTVYRFDITQQIVRNESLSKTINCACVSGNCAFFDLRPLLRPFILYFIYTHKGGGVQNFFMHYFYIKTVGIDAVLK</sequence>
<evidence type="ECO:0000313" key="2">
    <source>
        <dbReference type="RefSeq" id="XP_025418341.1"/>
    </source>
</evidence>
<dbReference type="Proteomes" id="UP000694846">
    <property type="component" value="Unplaced"/>
</dbReference>
<reference evidence="2" key="1">
    <citation type="submission" date="2025-08" db="UniProtKB">
        <authorList>
            <consortium name="RefSeq"/>
        </authorList>
    </citation>
    <scope>IDENTIFICATION</scope>
    <source>
        <tissue evidence="2">Whole body</tissue>
    </source>
</reference>
<accession>A0A8B8G6X5</accession>
<evidence type="ECO:0000313" key="1">
    <source>
        <dbReference type="Proteomes" id="UP000694846"/>
    </source>
</evidence>
<keyword evidence="1" id="KW-1185">Reference proteome</keyword>
<name>A0A8B8G6X5_9HEMI</name>
<dbReference type="GeneID" id="112689055"/>
<organism evidence="1 2">
    <name type="scientific">Sipha flava</name>
    <name type="common">yellow sugarcane aphid</name>
    <dbReference type="NCBI Taxonomy" id="143950"/>
    <lineage>
        <taxon>Eukaryota</taxon>
        <taxon>Metazoa</taxon>
        <taxon>Ecdysozoa</taxon>
        <taxon>Arthropoda</taxon>
        <taxon>Hexapoda</taxon>
        <taxon>Insecta</taxon>
        <taxon>Pterygota</taxon>
        <taxon>Neoptera</taxon>
        <taxon>Paraneoptera</taxon>
        <taxon>Hemiptera</taxon>
        <taxon>Sternorrhyncha</taxon>
        <taxon>Aphidomorpha</taxon>
        <taxon>Aphidoidea</taxon>
        <taxon>Aphididae</taxon>
        <taxon>Sipha</taxon>
    </lineage>
</organism>
<proteinExistence type="predicted"/>
<protein>
    <submittedName>
        <fullName evidence="2">Uncharacterized protein LOC112689055</fullName>
    </submittedName>
</protein>
<dbReference type="RefSeq" id="XP_025418341.1">
    <property type="nucleotide sequence ID" value="XM_025562556.1"/>
</dbReference>
<gene>
    <name evidence="2" type="primary">LOC112689055</name>
</gene>